<keyword evidence="6" id="KW-0732">Signal</keyword>
<comment type="similarity">
    <text evidence="1">Belongs to the low molecular weight phosphotyrosine protein phosphatase family.</text>
</comment>
<evidence type="ECO:0000313" key="9">
    <source>
        <dbReference type="Proteomes" id="UP000248614"/>
    </source>
</evidence>
<organism evidence="8 9">
    <name type="scientific">Sphingomonas hengshuiensis</name>
    <dbReference type="NCBI Taxonomy" id="1609977"/>
    <lineage>
        <taxon>Bacteria</taxon>
        <taxon>Pseudomonadati</taxon>
        <taxon>Pseudomonadota</taxon>
        <taxon>Alphaproteobacteria</taxon>
        <taxon>Sphingomonadales</taxon>
        <taxon>Sphingomonadaceae</taxon>
        <taxon>Sphingomonas</taxon>
    </lineage>
</organism>
<dbReference type="EC" id="3.1.3.48" evidence="2"/>
<feature type="chain" id="PRO_5016046672" description="protein-tyrosine-phosphatase" evidence="6">
    <location>
        <begin position="23"/>
        <end position="164"/>
    </location>
</feature>
<protein>
    <recommendedName>
        <fullName evidence="2">protein-tyrosine-phosphatase</fullName>
        <ecNumber evidence="2">3.1.3.48</ecNumber>
    </recommendedName>
</protein>
<comment type="caution">
    <text evidence="8">The sequence shown here is derived from an EMBL/GenBank/DDBJ whole genome shotgun (WGS) entry which is preliminary data.</text>
</comment>
<dbReference type="PANTHER" id="PTHR11717">
    <property type="entry name" value="LOW MOLECULAR WEIGHT PROTEIN TYROSINE PHOSPHATASE"/>
    <property type="match status" value="1"/>
</dbReference>
<feature type="active site" description="Proton donor" evidence="5">
    <location>
        <position position="125"/>
    </location>
</feature>
<evidence type="ECO:0000256" key="6">
    <source>
        <dbReference type="SAM" id="SignalP"/>
    </source>
</evidence>
<name>A0A2W4YYA4_9SPHN</name>
<evidence type="ECO:0000256" key="4">
    <source>
        <dbReference type="ARBA" id="ARBA00022912"/>
    </source>
</evidence>
<evidence type="ECO:0000259" key="7">
    <source>
        <dbReference type="SMART" id="SM00226"/>
    </source>
</evidence>
<keyword evidence="4" id="KW-0904">Protein phosphatase</keyword>
<dbReference type="InterPro" id="IPR050438">
    <property type="entry name" value="LMW_PTPase"/>
</dbReference>
<dbReference type="InterPro" id="IPR036196">
    <property type="entry name" value="Ptyr_pPase_sf"/>
</dbReference>
<dbReference type="EMBL" id="QFNF01000037">
    <property type="protein sequence ID" value="PZO75070.1"/>
    <property type="molecule type" value="Genomic_DNA"/>
</dbReference>
<dbReference type="PANTHER" id="PTHR11717:SF7">
    <property type="entry name" value="LOW MOLECULAR WEIGHT PHOSPHOTYROSINE PROTEIN PHOSPHATASE"/>
    <property type="match status" value="1"/>
</dbReference>
<dbReference type="CDD" id="cd16343">
    <property type="entry name" value="LMWPTP"/>
    <property type="match status" value="1"/>
</dbReference>
<evidence type="ECO:0000256" key="2">
    <source>
        <dbReference type="ARBA" id="ARBA00013064"/>
    </source>
</evidence>
<dbReference type="AlphaFoldDB" id="A0A2W4YYA4"/>
<feature type="signal peptide" evidence="6">
    <location>
        <begin position="1"/>
        <end position="22"/>
    </location>
</feature>
<dbReference type="PRINTS" id="PR00719">
    <property type="entry name" value="LMWPTPASE"/>
</dbReference>
<evidence type="ECO:0000256" key="1">
    <source>
        <dbReference type="ARBA" id="ARBA00011063"/>
    </source>
</evidence>
<evidence type="ECO:0000256" key="5">
    <source>
        <dbReference type="PIRSR" id="PIRSR617867-1"/>
    </source>
</evidence>
<gene>
    <name evidence="8" type="ORF">DI632_12535</name>
</gene>
<dbReference type="SUPFAM" id="SSF52788">
    <property type="entry name" value="Phosphotyrosine protein phosphatases I"/>
    <property type="match status" value="1"/>
</dbReference>
<dbReference type="InterPro" id="IPR017867">
    <property type="entry name" value="Tyr_phospatase_low_mol_wt"/>
</dbReference>
<reference evidence="8 9" key="1">
    <citation type="submission" date="2017-08" db="EMBL/GenBank/DDBJ databases">
        <title>Infants hospitalized years apart are colonized by the same room-sourced microbial strains.</title>
        <authorList>
            <person name="Brooks B."/>
            <person name="Olm M.R."/>
            <person name="Firek B.A."/>
            <person name="Baker R."/>
            <person name="Thomas B.C."/>
            <person name="Morowitz M.J."/>
            <person name="Banfield J.F."/>
        </authorList>
    </citation>
    <scope>NUCLEOTIDE SEQUENCE [LARGE SCALE GENOMIC DNA]</scope>
    <source>
        <strain evidence="8">S2_018_000_R3_110</strain>
    </source>
</reference>
<dbReference type="GO" id="GO:0004725">
    <property type="term" value="F:protein tyrosine phosphatase activity"/>
    <property type="evidence" value="ECO:0007669"/>
    <property type="project" value="UniProtKB-EC"/>
</dbReference>
<evidence type="ECO:0000313" key="8">
    <source>
        <dbReference type="EMBL" id="PZO75070.1"/>
    </source>
</evidence>
<evidence type="ECO:0000256" key="3">
    <source>
        <dbReference type="ARBA" id="ARBA00022801"/>
    </source>
</evidence>
<dbReference type="InterPro" id="IPR023485">
    <property type="entry name" value="Ptyr_pPase"/>
</dbReference>
<accession>A0A2W4YYA4</accession>
<dbReference type="Gene3D" id="3.40.50.2300">
    <property type="match status" value="1"/>
</dbReference>
<feature type="active site" evidence="5">
    <location>
        <position position="16"/>
    </location>
</feature>
<keyword evidence="3" id="KW-0378">Hydrolase</keyword>
<dbReference type="Pfam" id="PF01451">
    <property type="entry name" value="LMWPc"/>
    <property type="match status" value="1"/>
</dbReference>
<sequence>MRPRSFLLVCLGNICRSPLAEAALRDAAARAGVAIMVDSAGTGAWHAGDPPDRRAQAVALAHGIDLSGYRARQVEVADYRRFTDILALDRDNLAELRRRAPKDSTARIGLLMDAVPGREGEAVADPYYGDAAGFAVTWADVSAAAEAIVAGLVRERPSRAGGNP</sequence>
<dbReference type="SMART" id="SM00226">
    <property type="entry name" value="LMWPc"/>
    <property type="match status" value="1"/>
</dbReference>
<feature type="active site" description="Nucleophile" evidence="5">
    <location>
        <position position="10"/>
    </location>
</feature>
<dbReference type="Proteomes" id="UP000248614">
    <property type="component" value="Unassembled WGS sequence"/>
</dbReference>
<proteinExistence type="inferred from homology"/>
<feature type="domain" description="Phosphotyrosine protein phosphatase I" evidence="7">
    <location>
        <begin position="4"/>
        <end position="151"/>
    </location>
</feature>